<feature type="compositionally biased region" description="Low complexity" evidence="1">
    <location>
        <begin position="439"/>
        <end position="449"/>
    </location>
</feature>
<dbReference type="Proteomes" id="UP000654075">
    <property type="component" value="Unassembled WGS sequence"/>
</dbReference>
<feature type="region of interest" description="Disordered" evidence="1">
    <location>
        <begin position="424"/>
        <end position="501"/>
    </location>
</feature>
<dbReference type="EMBL" id="CAJNNV010002351">
    <property type="protein sequence ID" value="CAE8587051.1"/>
    <property type="molecule type" value="Genomic_DNA"/>
</dbReference>
<dbReference type="OrthoDB" id="417371at2759"/>
<protein>
    <submittedName>
        <fullName evidence="2">Uncharacterized protein</fullName>
    </submittedName>
</protein>
<evidence type="ECO:0000313" key="3">
    <source>
        <dbReference type="Proteomes" id="UP000654075"/>
    </source>
</evidence>
<feature type="non-terminal residue" evidence="2">
    <location>
        <position position="863"/>
    </location>
</feature>
<proteinExistence type="predicted"/>
<evidence type="ECO:0000256" key="1">
    <source>
        <dbReference type="SAM" id="MobiDB-lite"/>
    </source>
</evidence>
<evidence type="ECO:0000313" key="2">
    <source>
        <dbReference type="EMBL" id="CAE8587051.1"/>
    </source>
</evidence>
<sequence>MAPPSAWWRPKGPAKTGMWQNCLAGAKSHQRSFRWCDHVFVQDSHVRVELSEAQVGDADLEPILAYVDSVVSDMAWWTDSEHSTEYALTLDLSNNLGISDYGVAVHLVPFLRKWPACRRLKLYRTSIGDAALKALGPWIAEGHARELHLSDLGGTVTQPVVLDLLRAIHAKGRYPYSSGSSGGQGSLWLRLEHNGIENVEELLTECQNEGLSLRIVDKSDLNSVRPGHTMDKTGHKEQQCPAIDLVLFRLQQRKVLVPDSRVVERNELLTLLRCSSTAPAQETGVPRSDPQPLSVDEFQLWTMEAREDAEGGANERNKDTFGDDATTSGWSGWSFEENLAANERLADQGLGFPEWLGEDGLSLTSSPSPAPTEDPATPEPKDSHRCFDLDETPEPTSGEAIQAPCGLTDSLADILGGFDADKKKADERSVCSTEDGGRVRTTSGSTTVSDEGPPQAVNFDPGPFYQACQPSHHRHSSKWGVHVSSTGNGSGRQKPDAKQEIESEVAELIQKLAGVLNRGDFGGQVMQWLHAIRTVGGPGRVHEALLEIHAAVSGKNRDSVQRWPAYLACLLKRFHRGYAERKGGVEPEPASKPRPMPCAASAAPWLSTSALLPGIAQLMGNALISAWHLGVKTCSYKMHYMWRACAVIFRLIQLCEGFHEGCAVFVAAHTIEGVSGTVSLLGKSSFGAGSESENCLILEGGVPSRGVLNAGQQDKLCFSIKLLDALSDISLSVTPLSECAPMVEAEKPDGVSWKLPSDERLGYVSRVIRAKEHQFKAGDRVYFKVSQTWHLGTATMPATCQFDIRAQLIMGSSPEQFGRGGEGGMTALLMDGPVFIRGSHAKYFSFLSRIERKEDAAKRSDLE</sequence>
<feature type="compositionally biased region" description="Basic and acidic residues" evidence="1">
    <location>
        <begin position="379"/>
        <end position="388"/>
    </location>
</feature>
<dbReference type="AlphaFoldDB" id="A0A813DKK1"/>
<reference evidence="2" key="1">
    <citation type="submission" date="2021-02" db="EMBL/GenBank/DDBJ databases">
        <authorList>
            <person name="Dougan E. K."/>
            <person name="Rhodes N."/>
            <person name="Thang M."/>
            <person name="Chan C."/>
        </authorList>
    </citation>
    <scope>NUCLEOTIDE SEQUENCE</scope>
</reference>
<keyword evidence="3" id="KW-1185">Reference proteome</keyword>
<feature type="compositionally biased region" description="Basic and acidic residues" evidence="1">
    <location>
        <begin position="307"/>
        <end position="321"/>
    </location>
</feature>
<comment type="caution">
    <text evidence="2">The sequence shown here is derived from an EMBL/GenBank/DDBJ whole genome shotgun (WGS) entry which is preliminary data.</text>
</comment>
<organism evidence="2 3">
    <name type="scientific">Polarella glacialis</name>
    <name type="common">Dinoflagellate</name>
    <dbReference type="NCBI Taxonomy" id="89957"/>
    <lineage>
        <taxon>Eukaryota</taxon>
        <taxon>Sar</taxon>
        <taxon>Alveolata</taxon>
        <taxon>Dinophyceae</taxon>
        <taxon>Suessiales</taxon>
        <taxon>Suessiaceae</taxon>
        <taxon>Polarella</taxon>
    </lineage>
</organism>
<gene>
    <name evidence="2" type="ORF">PGLA1383_LOCUS5893</name>
</gene>
<feature type="region of interest" description="Disordered" evidence="1">
    <location>
        <begin position="351"/>
        <end position="403"/>
    </location>
</feature>
<feature type="region of interest" description="Disordered" evidence="1">
    <location>
        <begin position="307"/>
        <end position="329"/>
    </location>
</feature>
<accession>A0A813DKK1</accession>
<name>A0A813DKK1_POLGL</name>
<feature type="compositionally biased region" description="Low complexity" evidence="1">
    <location>
        <begin position="361"/>
        <end position="375"/>
    </location>
</feature>